<organism evidence="2 3">
    <name type="scientific">Ambrosiozyma monospora</name>
    <name type="common">Yeast</name>
    <name type="synonym">Endomycopsis monosporus</name>
    <dbReference type="NCBI Taxonomy" id="43982"/>
    <lineage>
        <taxon>Eukaryota</taxon>
        <taxon>Fungi</taxon>
        <taxon>Dikarya</taxon>
        <taxon>Ascomycota</taxon>
        <taxon>Saccharomycotina</taxon>
        <taxon>Pichiomycetes</taxon>
        <taxon>Pichiales</taxon>
        <taxon>Pichiaceae</taxon>
        <taxon>Ambrosiozyma</taxon>
    </lineage>
</organism>
<feature type="transmembrane region" description="Helical" evidence="1">
    <location>
        <begin position="94"/>
        <end position="113"/>
    </location>
</feature>
<feature type="transmembrane region" description="Helical" evidence="1">
    <location>
        <begin position="23"/>
        <end position="43"/>
    </location>
</feature>
<evidence type="ECO:0000313" key="2">
    <source>
        <dbReference type="EMBL" id="GMG35059.1"/>
    </source>
</evidence>
<keyword evidence="1" id="KW-1133">Transmembrane helix</keyword>
<dbReference type="OrthoDB" id="10012223at2759"/>
<dbReference type="GO" id="GO:0005811">
    <property type="term" value="C:lipid droplet"/>
    <property type="evidence" value="ECO:0007669"/>
    <property type="project" value="TreeGrafter"/>
</dbReference>
<name>A0A9W6Z0N5_AMBMO</name>
<evidence type="ECO:0000256" key="1">
    <source>
        <dbReference type="SAM" id="Phobius"/>
    </source>
</evidence>
<accession>A0A9W6Z0N5</accession>
<gene>
    <name evidence="2" type="ORF">Amon01_000448900</name>
</gene>
<keyword evidence="1" id="KW-0472">Membrane</keyword>
<dbReference type="AlphaFoldDB" id="A0A9W6Z0N5"/>
<feature type="transmembrane region" description="Helical" evidence="1">
    <location>
        <begin position="229"/>
        <end position="249"/>
    </location>
</feature>
<dbReference type="GO" id="GO:0005628">
    <property type="term" value="C:prospore membrane"/>
    <property type="evidence" value="ECO:0007669"/>
    <property type="project" value="TreeGrafter"/>
</dbReference>
<dbReference type="PANTHER" id="PTHR34292">
    <property type="entry name" value="OUTER SPORE WALL PROTEIN LDS1"/>
    <property type="match status" value="1"/>
</dbReference>
<reference evidence="2" key="1">
    <citation type="submission" date="2023-04" db="EMBL/GenBank/DDBJ databases">
        <title>Ambrosiozyma monospora NBRC 1965.</title>
        <authorList>
            <person name="Ichikawa N."/>
            <person name="Sato H."/>
            <person name="Tonouchi N."/>
        </authorList>
    </citation>
    <scope>NUCLEOTIDE SEQUENCE</scope>
    <source>
        <strain evidence="2">NBRC 1965</strain>
    </source>
</reference>
<keyword evidence="3" id="KW-1185">Reference proteome</keyword>
<keyword evidence="1" id="KW-0812">Transmembrane</keyword>
<dbReference type="PANTHER" id="PTHR34292:SF2">
    <property type="entry name" value="OUTER SPORE WALL PROTEIN LDS1"/>
    <property type="match status" value="1"/>
</dbReference>
<comment type="caution">
    <text evidence="2">The sequence shown here is derived from an EMBL/GenBank/DDBJ whole genome shotgun (WGS) entry which is preliminary data.</text>
</comment>
<dbReference type="InterPro" id="IPR052786">
    <property type="entry name" value="Spore_wall_assembly"/>
</dbReference>
<sequence>MPTFEETSIAVVDRINMEISRPVNVVLGLFTSGTFLFPFYGIIYFFRNPALWVLYLQTLPPTIIIYTWVYLSVLFLLAPLNVSVSIACMGPPGFFLGYGITVQEINFISHYILSNYFIPMPLTILFDTVLYTEGLDRVVFPGKLKRVVGPSFGDKVVQSAIWLPITFPLSCLSFIRFVIIRCIPVIGPIVTYMNNLTKRGNSSQRRFYRLRKFRKRQVRYLMKEREGEYMAFGLVCTILESIPVLGPFFNFTNQIGGALMAVHYYKKGRVNF</sequence>
<evidence type="ECO:0000313" key="3">
    <source>
        <dbReference type="Proteomes" id="UP001165063"/>
    </source>
</evidence>
<feature type="transmembrane region" description="Helical" evidence="1">
    <location>
        <begin position="63"/>
        <end position="82"/>
    </location>
</feature>
<dbReference type="EMBL" id="BSXU01002177">
    <property type="protein sequence ID" value="GMG35059.1"/>
    <property type="molecule type" value="Genomic_DNA"/>
</dbReference>
<protein>
    <submittedName>
        <fullName evidence="2">Unnamed protein product</fullName>
    </submittedName>
</protein>
<dbReference type="Proteomes" id="UP001165063">
    <property type="component" value="Unassembled WGS sequence"/>
</dbReference>
<dbReference type="GO" id="GO:0005619">
    <property type="term" value="C:ascospore wall"/>
    <property type="evidence" value="ECO:0007669"/>
    <property type="project" value="TreeGrafter"/>
</dbReference>
<proteinExistence type="predicted"/>